<dbReference type="AlphaFoldDB" id="W2UZG4"/>
<keyword evidence="1" id="KW-1133">Transmembrane helix</keyword>
<evidence type="ECO:0000313" key="3">
    <source>
        <dbReference type="Proteomes" id="UP000018951"/>
    </source>
</evidence>
<evidence type="ECO:0000313" key="2">
    <source>
        <dbReference type="EMBL" id="ETO91551.1"/>
    </source>
</evidence>
<dbReference type="EMBL" id="AXCJ01000003">
    <property type="protein sequence ID" value="ETO91551.1"/>
    <property type="molecule type" value="Genomic_DNA"/>
</dbReference>
<comment type="caution">
    <text evidence="2">The sequence shown here is derived from an EMBL/GenBank/DDBJ whole genome shotgun (WGS) entry which is preliminary data.</text>
</comment>
<accession>W2UZG4</accession>
<keyword evidence="1" id="KW-0472">Membrane</keyword>
<reference evidence="2 3" key="1">
    <citation type="journal article" date="2013" name="PLoS ONE">
        <title>Bacterial endosymbiosis in a chordate host: long-term co-evolution and conservation of secondary metabolism.</title>
        <authorList>
            <person name="Kwan J.C."/>
            <person name="Schmidt E.W."/>
        </authorList>
    </citation>
    <scope>NUCLEOTIDE SEQUENCE [LARGE SCALE GENOMIC DNA]</scope>
    <source>
        <strain evidence="3">L6</strain>
    </source>
</reference>
<dbReference type="Proteomes" id="UP000018951">
    <property type="component" value="Unassembled WGS sequence"/>
</dbReference>
<sequence length="40" mass="4667">MLTDMRISFVTQSGIILFIDNIYYNINIFVVVIFLLLLLS</sequence>
<name>W2UZG4_9RICK</name>
<feature type="transmembrane region" description="Helical" evidence="1">
    <location>
        <begin position="22"/>
        <end position="39"/>
    </location>
</feature>
<dbReference type="STRING" id="1401685.P857_204"/>
<protein>
    <submittedName>
        <fullName evidence="2">Uncharacterized protein</fullName>
    </submittedName>
</protein>
<organism evidence="2 3">
    <name type="scientific">Candidatus Xenolissoclinum pacificiensis L6</name>
    <dbReference type="NCBI Taxonomy" id="1401685"/>
    <lineage>
        <taxon>Bacteria</taxon>
        <taxon>Pseudomonadati</taxon>
        <taxon>Pseudomonadota</taxon>
        <taxon>Alphaproteobacteria</taxon>
        <taxon>Rickettsiales</taxon>
        <taxon>Anaplasmataceae</taxon>
        <taxon>Candidatus Xenolissoclinum</taxon>
    </lineage>
</organism>
<proteinExistence type="predicted"/>
<gene>
    <name evidence="2" type="ORF">P857_204</name>
</gene>
<keyword evidence="3" id="KW-1185">Reference proteome</keyword>
<evidence type="ECO:0000256" key="1">
    <source>
        <dbReference type="SAM" id="Phobius"/>
    </source>
</evidence>
<keyword evidence="1" id="KW-0812">Transmembrane</keyword>